<proteinExistence type="inferred from homology"/>
<feature type="active site" evidence="2">
    <location>
        <position position="678"/>
    </location>
</feature>
<dbReference type="Gene3D" id="3.30.230.10">
    <property type="match status" value="1"/>
</dbReference>
<evidence type="ECO:0000256" key="1">
    <source>
        <dbReference type="ARBA" id="ARBA00022670"/>
    </source>
</evidence>
<keyword evidence="1 2" id="KW-0645">Protease</keyword>
<dbReference type="GO" id="GO:0006508">
    <property type="term" value="P:proteolysis"/>
    <property type="evidence" value="ECO:0007669"/>
    <property type="project" value="UniProtKB-KW"/>
</dbReference>
<dbReference type="Pfam" id="PF20436">
    <property type="entry name" value="LonB_AAA-LID"/>
    <property type="match status" value="1"/>
</dbReference>
<evidence type="ECO:0000313" key="5">
    <source>
        <dbReference type="Proteomes" id="UP000177932"/>
    </source>
</evidence>
<dbReference type="GO" id="GO:0005524">
    <property type="term" value="F:ATP binding"/>
    <property type="evidence" value="ECO:0007669"/>
    <property type="project" value="InterPro"/>
</dbReference>
<dbReference type="PANTHER" id="PTHR10046">
    <property type="entry name" value="ATP DEPENDENT LON PROTEASE FAMILY MEMBER"/>
    <property type="match status" value="1"/>
</dbReference>
<dbReference type="InterPro" id="IPR027065">
    <property type="entry name" value="Lon_Prtase"/>
</dbReference>
<sequence length="831" mass="90558">MTERTADTVVFEVPLSDIEWTCKMPNFDTTKDILPISRDVLIGQGRAVMALKLALGTPGHIYTNSPLNSALVGKIRKLLSAVVGDSGGKDVSDIICVYNFQKPDNPRLIKIGRGQGVILKEELSKLLTRLKEEVPSGISDESFDIRRQKLLREYEHRLSIICAAKVETKSLGALSFTWAWENAPEGLKLGLVKVQERARQVSLTDSTEGNALVPTSMELSGLSPEEQGDLIRTQNEILRSIGEARNLLNERVRKLEEEACAAVFSNKGAILWKSYAGNQKVLDFLNDLKEYSIRHLDIFLDNGPVSQQIPFFPNPNTMRDPFVQFDVNVVVDSTGVKEVPVFIEGNPTASRLFGQVLRKGASPFGAGLDDHTMVRAGALAKANGGILIVPIIELFKNDTFARLLSVLSMGRLDLGEVPDLLGAFGSNIKPESLEISTKIVFVGPMLWYNLLSENIVFQGQVRDVIKTVAEFESEVLQTPESVEQILALLAMFSESPEVNMPTDREGAHRLLRYSSRMSGDKGKFSLDMSPVKRLLVEAAFWAREEGVSIIGAKHIRSALDAQAFMRGGIRDRMLSLIKNGTLIVDIEGLKVGEVNALVVYGGMQESFGLPMKVTVQTFAGGKGVISIEALVGQSGPSHQKSFKILEGFFNKRYGGISPLNFVASVAFEQSYRGVDGDSATLAQLCGIVSSLSGLPLRQDIAITGSMNQTGLVQAIGGEEEKIEGFYRTCCLVGPLTGTQGVVIPRRNLQGLVLGDDVTEAVREKKFHLYAVEHVDEAMEILTGVIAGKFSHTGRKGSKDAGLPVFPAGTLNSMVMEGLKLMNAFGVSKKNN</sequence>
<dbReference type="Gene3D" id="3.40.50.300">
    <property type="entry name" value="P-loop containing nucleotide triphosphate hydrolases"/>
    <property type="match status" value="2"/>
</dbReference>
<dbReference type="InterPro" id="IPR046843">
    <property type="entry name" value="LonB_AAA-LID"/>
</dbReference>
<dbReference type="STRING" id="1802158.A2827_02860"/>
<comment type="caution">
    <text evidence="4">The sequence shown here is derived from an EMBL/GenBank/DDBJ whole genome shotgun (WGS) entry which is preliminary data.</text>
</comment>
<comment type="similarity">
    <text evidence="2">Belongs to the peptidase S16 family.</text>
</comment>
<dbReference type="GO" id="GO:0004252">
    <property type="term" value="F:serine-type endopeptidase activity"/>
    <property type="evidence" value="ECO:0007669"/>
    <property type="project" value="UniProtKB-UniRule"/>
</dbReference>
<dbReference type="InterPro" id="IPR020568">
    <property type="entry name" value="Ribosomal_Su5_D2-typ_SF"/>
</dbReference>
<dbReference type="InterPro" id="IPR041699">
    <property type="entry name" value="AAA_32"/>
</dbReference>
<evidence type="ECO:0000259" key="3">
    <source>
        <dbReference type="PROSITE" id="PS51786"/>
    </source>
</evidence>
<dbReference type="SUPFAM" id="SSF54211">
    <property type="entry name" value="Ribosomal protein S5 domain 2-like"/>
    <property type="match status" value="1"/>
</dbReference>
<organism evidence="4 5">
    <name type="scientific">Candidatus Spechtbacteria bacterium RIFCSPHIGHO2_01_FULL_43_30</name>
    <dbReference type="NCBI Taxonomy" id="1802158"/>
    <lineage>
        <taxon>Bacteria</taxon>
        <taxon>Candidatus Spechtiibacteriota</taxon>
    </lineage>
</organism>
<accession>A0A1G2H755</accession>
<protein>
    <recommendedName>
        <fullName evidence="2">endopeptidase La</fullName>
        <ecNumber evidence="2">3.4.21.53</ecNumber>
    </recommendedName>
</protein>
<dbReference type="Gene3D" id="1.10.8.60">
    <property type="match status" value="1"/>
</dbReference>
<dbReference type="Pfam" id="PF13654">
    <property type="entry name" value="AAA_32"/>
    <property type="match status" value="1"/>
</dbReference>
<reference evidence="4 5" key="1">
    <citation type="journal article" date="2016" name="Nat. Commun.">
        <title>Thousands of microbial genomes shed light on interconnected biogeochemical processes in an aquifer system.</title>
        <authorList>
            <person name="Anantharaman K."/>
            <person name="Brown C.T."/>
            <person name="Hug L.A."/>
            <person name="Sharon I."/>
            <person name="Castelle C.J."/>
            <person name="Probst A.J."/>
            <person name="Thomas B.C."/>
            <person name="Singh A."/>
            <person name="Wilkins M.J."/>
            <person name="Karaoz U."/>
            <person name="Brodie E.L."/>
            <person name="Williams K.H."/>
            <person name="Hubbard S.S."/>
            <person name="Banfield J.F."/>
        </authorList>
    </citation>
    <scope>NUCLEOTIDE SEQUENCE [LARGE SCALE GENOMIC DNA]</scope>
</reference>
<dbReference type="Pfam" id="PF05362">
    <property type="entry name" value="Lon_C"/>
    <property type="match status" value="1"/>
</dbReference>
<dbReference type="EMBL" id="MHOD01000014">
    <property type="protein sequence ID" value="OGZ58140.1"/>
    <property type="molecule type" value="Genomic_DNA"/>
</dbReference>
<dbReference type="AlphaFoldDB" id="A0A1G2H755"/>
<keyword evidence="2" id="KW-0720">Serine protease</keyword>
<gene>
    <name evidence="4" type="ORF">A2827_02860</name>
</gene>
<evidence type="ECO:0000313" key="4">
    <source>
        <dbReference type="EMBL" id="OGZ58140.1"/>
    </source>
</evidence>
<dbReference type="InterPro" id="IPR008269">
    <property type="entry name" value="Lon_proteolytic"/>
</dbReference>
<dbReference type="GO" id="GO:0030163">
    <property type="term" value="P:protein catabolic process"/>
    <property type="evidence" value="ECO:0007669"/>
    <property type="project" value="InterPro"/>
</dbReference>
<dbReference type="InterPro" id="IPR027417">
    <property type="entry name" value="P-loop_NTPase"/>
</dbReference>
<name>A0A1G2H755_9BACT</name>
<dbReference type="GO" id="GO:0004176">
    <property type="term" value="F:ATP-dependent peptidase activity"/>
    <property type="evidence" value="ECO:0007669"/>
    <property type="project" value="UniProtKB-UniRule"/>
</dbReference>
<keyword evidence="2" id="KW-0378">Hydrolase</keyword>
<feature type="active site" evidence="2">
    <location>
        <position position="721"/>
    </location>
</feature>
<comment type="catalytic activity">
    <reaction evidence="2">
        <text>Hydrolysis of proteins in presence of ATP.</text>
        <dbReference type="EC" id="3.4.21.53"/>
    </reaction>
</comment>
<dbReference type="InterPro" id="IPR014721">
    <property type="entry name" value="Ribsml_uS5_D2-typ_fold_subgr"/>
</dbReference>
<dbReference type="PROSITE" id="PS51786">
    <property type="entry name" value="LON_PROTEOLYTIC"/>
    <property type="match status" value="1"/>
</dbReference>
<feature type="domain" description="Lon proteolytic" evidence="3">
    <location>
        <begin position="588"/>
        <end position="784"/>
    </location>
</feature>
<dbReference type="Proteomes" id="UP000177932">
    <property type="component" value="Unassembled WGS sequence"/>
</dbReference>
<evidence type="ECO:0000256" key="2">
    <source>
        <dbReference type="PROSITE-ProRule" id="PRU01122"/>
    </source>
</evidence>
<dbReference type="PRINTS" id="PR00830">
    <property type="entry name" value="ENDOLAPTASE"/>
</dbReference>
<dbReference type="EC" id="3.4.21.53" evidence="2"/>